<evidence type="ECO:0000256" key="2">
    <source>
        <dbReference type="ARBA" id="ARBA00004496"/>
    </source>
</evidence>
<dbReference type="Proteomes" id="UP001465755">
    <property type="component" value="Unassembled WGS sequence"/>
</dbReference>
<dbReference type="GO" id="GO:0008023">
    <property type="term" value="C:transcription elongation factor complex"/>
    <property type="evidence" value="ECO:0007669"/>
    <property type="project" value="TreeGrafter"/>
</dbReference>
<evidence type="ECO:0000256" key="8">
    <source>
        <dbReference type="ARBA" id="ARBA00023242"/>
    </source>
</evidence>
<proteinExistence type="inferred from homology"/>
<protein>
    <recommendedName>
        <fullName evidence="5">Elongator complex protein 4</fullName>
    </recommendedName>
</protein>
<evidence type="ECO:0000256" key="7">
    <source>
        <dbReference type="ARBA" id="ARBA00022694"/>
    </source>
</evidence>
<evidence type="ECO:0000313" key="10">
    <source>
        <dbReference type="EMBL" id="KAK9788302.1"/>
    </source>
</evidence>
<dbReference type="InterPro" id="IPR027417">
    <property type="entry name" value="P-loop_NTPase"/>
</dbReference>
<evidence type="ECO:0000256" key="3">
    <source>
        <dbReference type="ARBA" id="ARBA00005043"/>
    </source>
</evidence>
<keyword evidence="8" id="KW-0539">Nucleus</keyword>
<gene>
    <name evidence="10" type="ORF">WJX73_008158</name>
</gene>
<keyword evidence="11" id="KW-1185">Reference proteome</keyword>
<dbReference type="EMBL" id="JALJOQ010000229">
    <property type="protein sequence ID" value="KAK9788302.1"/>
    <property type="molecule type" value="Genomic_DNA"/>
</dbReference>
<comment type="subcellular location">
    <subcellularLocation>
        <location evidence="2">Cytoplasm</location>
    </subcellularLocation>
    <subcellularLocation>
        <location evidence="1">Nucleus</location>
    </subcellularLocation>
</comment>
<dbReference type="GO" id="GO:0002098">
    <property type="term" value="P:tRNA wobble uridine modification"/>
    <property type="evidence" value="ECO:0007669"/>
    <property type="project" value="InterPro"/>
</dbReference>
<feature type="region of interest" description="Disordered" evidence="9">
    <location>
        <begin position="261"/>
        <end position="293"/>
    </location>
</feature>
<sequence length="293" mass="31201">MTSFTRKVKSSVSNAGTRPGPLGQTLISSGNSDLDRILGGGIPLGCVLLLLEDGRTHHHLTFLQCFVAEGLNNQQAVLWAASQRAFSAAKLPAINQSHGSVKGTERQAAASGGQAGDLRIAWQYRQYLGNQQSTPPAGRDETVAPARQGDAILQSFLQIQRAVKGRPITAMVTLPAGVMSASVVMRLQHMSDAVLALEAVQDDSPAVRLLSDPESCVGLLHVRRLPCLNTIWRRPPDIQTYTLRHRRRRLAIEPFQVDPDAEAQAASSASGGQSSASGLLCGGPPMAASPLDF</sequence>
<feature type="region of interest" description="Disordered" evidence="9">
    <location>
        <begin position="1"/>
        <end position="23"/>
    </location>
</feature>
<evidence type="ECO:0000256" key="6">
    <source>
        <dbReference type="ARBA" id="ARBA00022490"/>
    </source>
</evidence>
<dbReference type="GO" id="GO:0005737">
    <property type="term" value="C:cytoplasm"/>
    <property type="evidence" value="ECO:0007669"/>
    <property type="project" value="UniProtKB-SubCell"/>
</dbReference>
<reference evidence="10 11" key="1">
    <citation type="journal article" date="2024" name="Nat. Commun.">
        <title>Phylogenomics reveals the evolutionary origins of lichenization in chlorophyte algae.</title>
        <authorList>
            <person name="Puginier C."/>
            <person name="Libourel C."/>
            <person name="Otte J."/>
            <person name="Skaloud P."/>
            <person name="Haon M."/>
            <person name="Grisel S."/>
            <person name="Petersen M."/>
            <person name="Berrin J.G."/>
            <person name="Delaux P.M."/>
            <person name="Dal Grande F."/>
            <person name="Keller J."/>
        </authorList>
    </citation>
    <scope>NUCLEOTIDE SEQUENCE [LARGE SCALE GENOMIC DNA]</scope>
    <source>
        <strain evidence="10 11">SAG 2036</strain>
    </source>
</reference>
<dbReference type="PANTHER" id="PTHR12896:SF1">
    <property type="entry name" value="ELONGATOR COMPLEX PROTEIN 4"/>
    <property type="match status" value="1"/>
</dbReference>
<feature type="compositionally biased region" description="Polar residues" evidence="9">
    <location>
        <begin position="1"/>
        <end position="16"/>
    </location>
</feature>
<dbReference type="AlphaFoldDB" id="A0AAW1NNQ9"/>
<name>A0AAW1NNQ9_9CHLO</name>
<feature type="compositionally biased region" description="Low complexity" evidence="9">
    <location>
        <begin position="263"/>
        <end position="278"/>
    </location>
</feature>
<organism evidence="10 11">
    <name type="scientific">Symbiochloris irregularis</name>
    <dbReference type="NCBI Taxonomy" id="706552"/>
    <lineage>
        <taxon>Eukaryota</taxon>
        <taxon>Viridiplantae</taxon>
        <taxon>Chlorophyta</taxon>
        <taxon>core chlorophytes</taxon>
        <taxon>Trebouxiophyceae</taxon>
        <taxon>Trebouxiales</taxon>
        <taxon>Trebouxiaceae</taxon>
        <taxon>Symbiochloris</taxon>
    </lineage>
</organism>
<comment type="caution">
    <text evidence="10">The sequence shown here is derived from an EMBL/GenBank/DDBJ whole genome shotgun (WGS) entry which is preliminary data.</text>
</comment>
<keyword evidence="7" id="KW-0819">tRNA processing</keyword>
<dbReference type="Gene3D" id="3.40.50.300">
    <property type="entry name" value="P-loop containing nucleotide triphosphate hydrolases"/>
    <property type="match status" value="2"/>
</dbReference>
<dbReference type="PANTHER" id="PTHR12896">
    <property type="entry name" value="PAX6 NEIGHBOR PROTEIN PAXNEB"/>
    <property type="match status" value="1"/>
</dbReference>
<comment type="similarity">
    <text evidence="4">Belongs to the ELP4 family.</text>
</comment>
<comment type="pathway">
    <text evidence="3">tRNA modification; 5-methoxycarbonylmethyl-2-thiouridine-tRNA biosynthesis.</text>
</comment>
<evidence type="ECO:0000256" key="9">
    <source>
        <dbReference type="SAM" id="MobiDB-lite"/>
    </source>
</evidence>
<keyword evidence="6" id="KW-0963">Cytoplasm</keyword>
<evidence type="ECO:0000256" key="4">
    <source>
        <dbReference type="ARBA" id="ARBA00007573"/>
    </source>
</evidence>
<dbReference type="GO" id="GO:0033588">
    <property type="term" value="C:elongator holoenzyme complex"/>
    <property type="evidence" value="ECO:0007669"/>
    <property type="project" value="InterPro"/>
</dbReference>
<evidence type="ECO:0000313" key="11">
    <source>
        <dbReference type="Proteomes" id="UP001465755"/>
    </source>
</evidence>
<accession>A0AAW1NNQ9</accession>
<dbReference type="Pfam" id="PF05625">
    <property type="entry name" value="PAXNEB"/>
    <property type="match status" value="2"/>
</dbReference>
<dbReference type="InterPro" id="IPR008728">
    <property type="entry name" value="Elongator_complex_protein_4"/>
</dbReference>
<evidence type="ECO:0000256" key="5">
    <source>
        <dbReference type="ARBA" id="ARBA00020265"/>
    </source>
</evidence>
<evidence type="ECO:0000256" key="1">
    <source>
        <dbReference type="ARBA" id="ARBA00004123"/>
    </source>
</evidence>